<dbReference type="InterPro" id="IPR001878">
    <property type="entry name" value="Znf_CCHC"/>
</dbReference>
<evidence type="ECO:0000256" key="1">
    <source>
        <dbReference type="PROSITE-ProRule" id="PRU00047"/>
    </source>
</evidence>
<accession>A0A392NYK3</accession>
<reference evidence="4 5" key="1">
    <citation type="journal article" date="2018" name="Front. Plant Sci.">
        <title>Red Clover (Trifolium pratense) and Zigzag Clover (T. medium) - A Picture of Genomic Similarities and Differences.</title>
        <authorList>
            <person name="Dluhosova J."/>
            <person name="Istvanek J."/>
            <person name="Nedelnik J."/>
            <person name="Repkova J."/>
        </authorList>
    </citation>
    <scope>NUCLEOTIDE SEQUENCE [LARGE SCALE GENOMIC DNA]</scope>
    <source>
        <strain evidence="5">cv. 10/8</strain>
        <tissue evidence="4">Leaf</tissue>
    </source>
</reference>
<name>A0A392NYK3_9FABA</name>
<dbReference type="GO" id="GO:0003676">
    <property type="term" value="F:nucleic acid binding"/>
    <property type="evidence" value="ECO:0007669"/>
    <property type="project" value="InterPro"/>
</dbReference>
<dbReference type="Proteomes" id="UP000265520">
    <property type="component" value="Unassembled WGS sequence"/>
</dbReference>
<protein>
    <recommendedName>
        <fullName evidence="3">CCHC-type domain-containing protein</fullName>
    </recommendedName>
</protein>
<comment type="caution">
    <text evidence="4">The sequence shown here is derived from an EMBL/GenBank/DDBJ whole genome shotgun (WGS) entry which is preliminary data.</text>
</comment>
<sequence length="125" mass="13530">GRVGINGEWYQVQYEGLHIICTQCGCYGHVLKDCAVKINSATTVEHNKAVESEKIVDDQPAATIHDAVGNEGSASLHKVGENGSKVGENGAVNHAGKEDFADHNNEKKIPENLHGKWIKVEGEKK</sequence>
<feature type="region of interest" description="Disordered" evidence="2">
    <location>
        <begin position="73"/>
        <end position="106"/>
    </location>
</feature>
<feature type="compositionally biased region" description="Basic and acidic residues" evidence="2">
    <location>
        <begin position="95"/>
        <end position="106"/>
    </location>
</feature>
<evidence type="ECO:0000259" key="3">
    <source>
        <dbReference type="PROSITE" id="PS50158"/>
    </source>
</evidence>
<keyword evidence="1" id="KW-0479">Metal-binding</keyword>
<evidence type="ECO:0000313" key="4">
    <source>
        <dbReference type="EMBL" id="MCI04837.1"/>
    </source>
</evidence>
<keyword evidence="1" id="KW-0863">Zinc-finger</keyword>
<dbReference type="PROSITE" id="PS50158">
    <property type="entry name" value="ZF_CCHC"/>
    <property type="match status" value="1"/>
</dbReference>
<dbReference type="AlphaFoldDB" id="A0A392NYK3"/>
<evidence type="ECO:0000313" key="5">
    <source>
        <dbReference type="Proteomes" id="UP000265520"/>
    </source>
</evidence>
<feature type="non-terminal residue" evidence="4">
    <location>
        <position position="1"/>
    </location>
</feature>
<proteinExistence type="predicted"/>
<dbReference type="EMBL" id="LXQA010056678">
    <property type="protein sequence ID" value="MCI04837.1"/>
    <property type="molecule type" value="Genomic_DNA"/>
</dbReference>
<evidence type="ECO:0000256" key="2">
    <source>
        <dbReference type="SAM" id="MobiDB-lite"/>
    </source>
</evidence>
<keyword evidence="1" id="KW-0862">Zinc</keyword>
<dbReference type="GO" id="GO:0008270">
    <property type="term" value="F:zinc ion binding"/>
    <property type="evidence" value="ECO:0007669"/>
    <property type="project" value="UniProtKB-KW"/>
</dbReference>
<organism evidence="4 5">
    <name type="scientific">Trifolium medium</name>
    <dbReference type="NCBI Taxonomy" id="97028"/>
    <lineage>
        <taxon>Eukaryota</taxon>
        <taxon>Viridiplantae</taxon>
        <taxon>Streptophyta</taxon>
        <taxon>Embryophyta</taxon>
        <taxon>Tracheophyta</taxon>
        <taxon>Spermatophyta</taxon>
        <taxon>Magnoliopsida</taxon>
        <taxon>eudicotyledons</taxon>
        <taxon>Gunneridae</taxon>
        <taxon>Pentapetalae</taxon>
        <taxon>rosids</taxon>
        <taxon>fabids</taxon>
        <taxon>Fabales</taxon>
        <taxon>Fabaceae</taxon>
        <taxon>Papilionoideae</taxon>
        <taxon>50 kb inversion clade</taxon>
        <taxon>NPAAA clade</taxon>
        <taxon>Hologalegina</taxon>
        <taxon>IRL clade</taxon>
        <taxon>Trifolieae</taxon>
        <taxon>Trifolium</taxon>
    </lineage>
</organism>
<feature type="domain" description="CCHC-type" evidence="3">
    <location>
        <begin position="21"/>
        <end position="34"/>
    </location>
</feature>
<keyword evidence="5" id="KW-1185">Reference proteome</keyword>